<feature type="transmembrane region" description="Helical" evidence="7">
    <location>
        <begin position="137"/>
        <end position="160"/>
    </location>
</feature>
<feature type="transmembrane region" description="Helical" evidence="7">
    <location>
        <begin position="374"/>
        <end position="396"/>
    </location>
</feature>
<feature type="transmembrane region" description="Helical" evidence="7">
    <location>
        <begin position="345"/>
        <end position="368"/>
    </location>
</feature>
<protein>
    <submittedName>
        <fullName evidence="9">MFS transporter</fullName>
    </submittedName>
</protein>
<dbReference type="PANTHER" id="PTHR43266:SF10">
    <property type="entry name" value="BACILYSIN EXPORTER BACE-RELATED"/>
    <property type="match status" value="1"/>
</dbReference>
<dbReference type="InterPro" id="IPR011701">
    <property type="entry name" value="MFS"/>
</dbReference>
<keyword evidence="5 7" id="KW-1133">Transmembrane helix</keyword>
<proteinExistence type="predicted"/>
<evidence type="ECO:0000256" key="3">
    <source>
        <dbReference type="ARBA" id="ARBA00022475"/>
    </source>
</evidence>
<name>A0A1T2XDF1_9BACL</name>
<evidence type="ECO:0000256" key="2">
    <source>
        <dbReference type="ARBA" id="ARBA00022448"/>
    </source>
</evidence>
<evidence type="ECO:0000256" key="5">
    <source>
        <dbReference type="ARBA" id="ARBA00022989"/>
    </source>
</evidence>
<feature type="transmembrane region" description="Helical" evidence="7">
    <location>
        <begin position="98"/>
        <end position="116"/>
    </location>
</feature>
<dbReference type="EMBL" id="MSZX01000005">
    <property type="protein sequence ID" value="OPA77865.1"/>
    <property type="molecule type" value="Genomic_DNA"/>
</dbReference>
<dbReference type="PANTHER" id="PTHR43266">
    <property type="entry name" value="MACROLIDE-EFFLUX PROTEIN"/>
    <property type="match status" value="1"/>
</dbReference>
<dbReference type="PROSITE" id="PS50850">
    <property type="entry name" value="MFS"/>
    <property type="match status" value="1"/>
</dbReference>
<dbReference type="InterPro" id="IPR020846">
    <property type="entry name" value="MFS_dom"/>
</dbReference>
<dbReference type="Gene3D" id="1.20.1250.20">
    <property type="entry name" value="MFS general substrate transporter like domains"/>
    <property type="match status" value="1"/>
</dbReference>
<organism evidence="9 10">
    <name type="scientific">Paenibacillus selenitireducens</name>
    <dbReference type="NCBI Taxonomy" id="1324314"/>
    <lineage>
        <taxon>Bacteria</taxon>
        <taxon>Bacillati</taxon>
        <taxon>Bacillota</taxon>
        <taxon>Bacilli</taxon>
        <taxon>Bacillales</taxon>
        <taxon>Paenibacillaceae</taxon>
        <taxon>Paenibacillus</taxon>
    </lineage>
</organism>
<dbReference type="SUPFAM" id="SSF103473">
    <property type="entry name" value="MFS general substrate transporter"/>
    <property type="match status" value="1"/>
</dbReference>
<dbReference type="OrthoDB" id="9775268at2"/>
<keyword evidence="2" id="KW-0813">Transport</keyword>
<evidence type="ECO:0000256" key="1">
    <source>
        <dbReference type="ARBA" id="ARBA00004651"/>
    </source>
</evidence>
<evidence type="ECO:0000256" key="4">
    <source>
        <dbReference type="ARBA" id="ARBA00022692"/>
    </source>
</evidence>
<feature type="transmembrane region" description="Helical" evidence="7">
    <location>
        <begin position="308"/>
        <end position="333"/>
    </location>
</feature>
<keyword evidence="4 7" id="KW-0812">Transmembrane</keyword>
<dbReference type="Proteomes" id="UP000190188">
    <property type="component" value="Unassembled WGS sequence"/>
</dbReference>
<evidence type="ECO:0000259" key="8">
    <source>
        <dbReference type="PROSITE" id="PS50850"/>
    </source>
</evidence>
<feature type="transmembrane region" description="Helical" evidence="7">
    <location>
        <begin position="27"/>
        <end position="52"/>
    </location>
</feature>
<dbReference type="GO" id="GO:0022857">
    <property type="term" value="F:transmembrane transporter activity"/>
    <property type="evidence" value="ECO:0007669"/>
    <property type="project" value="InterPro"/>
</dbReference>
<keyword evidence="3" id="KW-1003">Cell membrane</keyword>
<comment type="caution">
    <text evidence="9">The sequence shown here is derived from an EMBL/GenBank/DDBJ whole genome shotgun (WGS) entry which is preliminary data.</text>
</comment>
<feature type="transmembrane region" description="Helical" evidence="7">
    <location>
        <begin position="166"/>
        <end position="185"/>
    </location>
</feature>
<dbReference type="STRING" id="1324314.BVG16_14985"/>
<dbReference type="GO" id="GO:0005886">
    <property type="term" value="C:plasma membrane"/>
    <property type="evidence" value="ECO:0007669"/>
    <property type="project" value="UniProtKB-SubCell"/>
</dbReference>
<dbReference type="Pfam" id="PF07690">
    <property type="entry name" value="MFS_1"/>
    <property type="match status" value="1"/>
</dbReference>
<evidence type="ECO:0000256" key="6">
    <source>
        <dbReference type="ARBA" id="ARBA00023136"/>
    </source>
</evidence>
<feature type="transmembrane region" description="Helical" evidence="7">
    <location>
        <begin position="222"/>
        <end position="247"/>
    </location>
</feature>
<accession>A0A1T2XDF1</accession>
<dbReference type="InterPro" id="IPR036259">
    <property type="entry name" value="MFS_trans_sf"/>
</dbReference>
<comment type="subcellular location">
    <subcellularLocation>
        <location evidence="1">Cell membrane</location>
        <topology evidence="1">Multi-pass membrane protein</topology>
    </subcellularLocation>
</comment>
<dbReference type="CDD" id="cd06173">
    <property type="entry name" value="MFS_MefA_like"/>
    <property type="match status" value="1"/>
</dbReference>
<feature type="transmembrane region" description="Helical" evidence="7">
    <location>
        <begin position="259"/>
        <end position="277"/>
    </location>
</feature>
<sequence>MLRQEKGYRQLFLAGLVNGIGDRFSQVASLSLILTLTGSGMAVGITFAVRLIPSLVFGPLGGMLADRFSRKKIMVLSDLIRAFVALSFLFVHDASDVWVIYVSSFLLSAGEAIYAPTRTSSIPILVPKERLLAVNGLEEHMVGLVLILGSITGGVVAAFLGTAFSFIVNAASFVLSAVLLGSIVFPAPHAQTKVKHDTDLECVSQTQSTRKELRAVWKSSRFVRAMIVGFTLWPIGYGVFNILLSVYAVQVYDQGDLGIGLMYGALGIGMVIGSSWTSRFMDKMKLAVVSGFILEGVLHMGMSQVPNFGLTILLLLISAIGSSIANACNHTLLMHAVPAHFQGRFFGLMSAMHNTFMGITMLSTGFLLEVMSPRVLGFFGGLVITAVSIGIAIIVLQDKSHPDCKNIEMFKIV</sequence>
<dbReference type="AlphaFoldDB" id="A0A1T2XDF1"/>
<evidence type="ECO:0000256" key="7">
    <source>
        <dbReference type="SAM" id="Phobius"/>
    </source>
</evidence>
<reference evidence="9 10" key="1">
    <citation type="submission" date="2017-01" db="EMBL/GenBank/DDBJ databases">
        <title>Genome analysis of Paenibacillus selenitrireducens ES3-24.</title>
        <authorList>
            <person name="Xu D."/>
            <person name="Yao R."/>
            <person name="Zheng S."/>
        </authorList>
    </citation>
    <scope>NUCLEOTIDE SEQUENCE [LARGE SCALE GENOMIC DNA]</scope>
    <source>
        <strain evidence="9 10">ES3-24</strain>
    </source>
</reference>
<evidence type="ECO:0000313" key="10">
    <source>
        <dbReference type="Proteomes" id="UP000190188"/>
    </source>
</evidence>
<keyword evidence="10" id="KW-1185">Reference proteome</keyword>
<gene>
    <name evidence="9" type="ORF">BVG16_14985</name>
</gene>
<feature type="domain" description="Major facilitator superfamily (MFS) profile" evidence="8">
    <location>
        <begin position="7"/>
        <end position="400"/>
    </location>
</feature>
<keyword evidence="6 7" id="KW-0472">Membrane</keyword>
<evidence type="ECO:0000313" key="9">
    <source>
        <dbReference type="EMBL" id="OPA77865.1"/>
    </source>
</evidence>